<sequence>MSEAIGGAALREALAASALADIPKLLTLLDRTPVSATYGCFDRAYWHYRMMDFPCGMSQVLVLPLALAWSLPIPGNPYYRQAAIRDWVEAGLRYAARSAHPDGSCDDYYPFERAAGAVAFSLFACLEAVRRLDLAGDPELDAFLIRRARWLAAHAESGRLSNHEALIVACLARIRARFGAEWEAPLRRRVERLLSWQSGEGWFVEYEGADPGYLSLTIAMIADADRLRPDLGLREPCRRAIGFLAALVHPDGTVGGEYTSRATLNYFPHGLEIAAAWMPEATTVNDRALRPLAEGRAPCLADDHIFGHHMWSRLLAWEDWREARFAAPETPVEGRTAYPEARLLVDRREGWALFLGWSRGGAFKLFRNDRLVRSDTGPTLRTRDGRVAVTHLEGAQEAELEADRIVVRGRMAWSKTARLTPFKSAVLRMVMLSGGRFFPDLIRALLQRILVTGRKDAPFRFERELTWRDGAWRLRDTVVAENGWGNVAAVGIGGFQTSVTTVMARVWQPSQLQPWQDLSDRLDNLGDGDPLVVDWTPDGRPQ</sequence>
<dbReference type="EMBL" id="FLUO01000001">
    <property type="protein sequence ID" value="SBV97917.1"/>
    <property type="molecule type" value="Genomic_DNA"/>
</dbReference>
<name>A0A212JEP6_9PROT</name>
<accession>A0A212JEP6</accession>
<reference evidence="1" key="1">
    <citation type="submission" date="2016-04" db="EMBL/GenBank/DDBJ databases">
        <authorList>
            <person name="Evans L.H."/>
            <person name="Alamgir A."/>
            <person name="Owens N."/>
            <person name="Weber N.D."/>
            <person name="Virtaneva K."/>
            <person name="Barbian K."/>
            <person name="Babar A."/>
            <person name="Rosenke K."/>
        </authorList>
    </citation>
    <scope>NUCLEOTIDE SEQUENCE</scope>
    <source>
        <strain evidence="1">86</strain>
    </source>
</reference>
<organism evidence="1">
    <name type="scientific">uncultured Alphaproteobacteria bacterium</name>
    <dbReference type="NCBI Taxonomy" id="91750"/>
    <lineage>
        <taxon>Bacteria</taxon>
        <taxon>Pseudomonadati</taxon>
        <taxon>Pseudomonadota</taxon>
        <taxon>Alphaproteobacteria</taxon>
        <taxon>environmental samples</taxon>
    </lineage>
</organism>
<dbReference type="Gene3D" id="1.50.10.100">
    <property type="entry name" value="Chondroitin AC/alginate lyase"/>
    <property type="match status" value="1"/>
</dbReference>
<protein>
    <submittedName>
        <fullName evidence="1">Uncharacterized protein</fullName>
    </submittedName>
</protein>
<dbReference type="SUPFAM" id="SSF48239">
    <property type="entry name" value="Terpenoid cyclases/Protein prenyltransferases"/>
    <property type="match status" value="1"/>
</dbReference>
<dbReference type="InterPro" id="IPR008930">
    <property type="entry name" value="Terpenoid_cyclase/PrenylTrfase"/>
</dbReference>
<dbReference type="InterPro" id="IPR008929">
    <property type="entry name" value="Chondroitin_lyas"/>
</dbReference>
<proteinExistence type="predicted"/>
<evidence type="ECO:0000313" key="1">
    <source>
        <dbReference type="EMBL" id="SBV97917.1"/>
    </source>
</evidence>
<gene>
    <name evidence="1" type="ORF">KL86APRO_10946</name>
</gene>
<dbReference type="AlphaFoldDB" id="A0A212JEP6"/>